<dbReference type="Pfam" id="PF00512">
    <property type="entry name" value="HisKA"/>
    <property type="match status" value="1"/>
</dbReference>
<dbReference type="PROSITE" id="PS50109">
    <property type="entry name" value="HIS_KIN"/>
    <property type="match status" value="1"/>
</dbReference>
<keyword evidence="8" id="KW-0812">Transmembrane</keyword>
<dbReference type="InterPro" id="IPR036097">
    <property type="entry name" value="HisK_dim/P_sf"/>
</dbReference>
<dbReference type="SMART" id="SM00388">
    <property type="entry name" value="HisKA"/>
    <property type="match status" value="1"/>
</dbReference>
<dbReference type="SMART" id="SM00387">
    <property type="entry name" value="HATPase_c"/>
    <property type="match status" value="1"/>
</dbReference>
<feature type="transmembrane region" description="Helical" evidence="8">
    <location>
        <begin position="6"/>
        <end position="25"/>
    </location>
</feature>
<dbReference type="PRINTS" id="PR00344">
    <property type="entry name" value="BCTRLSENSOR"/>
</dbReference>
<evidence type="ECO:0000256" key="6">
    <source>
        <dbReference type="ARBA" id="ARBA00023012"/>
    </source>
</evidence>
<dbReference type="GO" id="GO:0005886">
    <property type="term" value="C:plasma membrane"/>
    <property type="evidence" value="ECO:0007669"/>
    <property type="project" value="TreeGrafter"/>
</dbReference>
<dbReference type="EC" id="2.7.13.3" evidence="2"/>
<evidence type="ECO:0000256" key="3">
    <source>
        <dbReference type="ARBA" id="ARBA00022553"/>
    </source>
</evidence>
<evidence type="ECO:0000259" key="10">
    <source>
        <dbReference type="PROSITE" id="PS50112"/>
    </source>
</evidence>
<dbReference type="GO" id="GO:0016036">
    <property type="term" value="P:cellular response to phosphate starvation"/>
    <property type="evidence" value="ECO:0007669"/>
    <property type="project" value="TreeGrafter"/>
</dbReference>
<dbReference type="InterPro" id="IPR036890">
    <property type="entry name" value="HATPase_C_sf"/>
</dbReference>
<dbReference type="Gene3D" id="3.30.450.20">
    <property type="entry name" value="PAS domain"/>
    <property type="match status" value="1"/>
</dbReference>
<dbReference type="CDD" id="cd00082">
    <property type="entry name" value="HisKA"/>
    <property type="match status" value="1"/>
</dbReference>
<keyword evidence="8" id="KW-1133">Transmembrane helix</keyword>
<proteinExistence type="predicted"/>
<evidence type="ECO:0000256" key="7">
    <source>
        <dbReference type="ARBA" id="ARBA00023136"/>
    </source>
</evidence>
<dbReference type="FunFam" id="3.30.565.10:FF:000006">
    <property type="entry name" value="Sensor histidine kinase WalK"/>
    <property type="match status" value="1"/>
</dbReference>
<evidence type="ECO:0000313" key="11">
    <source>
        <dbReference type="EMBL" id="ADU97217.1"/>
    </source>
</evidence>
<dbReference type="SUPFAM" id="SSF55785">
    <property type="entry name" value="PYP-like sensor domain (PAS domain)"/>
    <property type="match status" value="1"/>
</dbReference>
<dbReference type="Pfam" id="PF02518">
    <property type="entry name" value="HATPase_c"/>
    <property type="match status" value="1"/>
</dbReference>
<dbReference type="InterPro" id="IPR003661">
    <property type="entry name" value="HisK_dim/P_dom"/>
</dbReference>
<dbReference type="Proteomes" id="UP000006362">
    <property type="component" value="Chromosome"/>
</dbReference>
<comment type="catalytic activity">
    <reaction evidence="1">
        <text>ATP + protein L-histidine = ADP + protein N-phospho-L-histidine.</text>
        <dbReference type="EC" id="2.7.13.3"/>
    </reaction>
</comment>
<evidence type="ECO:0000256" key="8">
    <source>
        <dbReference type="SAM" id="Phobius"/>
    </source>
</evidence>
<protein>
    <recommendedName>
        <fullName evidence="2">histidine kinase</fullName>
        <ecNumber evidence="2">2.7.13.3</ecNumber>
    </recommendedName>
</protein>
<sequence>MEGVLTALVIFLVLLFSVATLAFLYERRKRRELLNQMRRLRRELRRREPPVDRSKLLARALSLIREGIVIMDPYGRIVFTNRFARELLDIKPEDTGKFFYQAIKNFDIVSLINEAFNEKYKVWQEKKVKDRYVQIIFGSDMDEKVLLLIDLTPIKQYENLKKDFIANASHELKTPLAALKLSLEALEEECGNNPKASHFVKRALERITFMEQLIEDFLTLSRLDSTNLTVKLQEVELLPLVREILKGLSDFIVRKQLKVKLSVPQEAAVYADEKMLYAVLKNLIDNAIKYNRDGGEIEISFREHAKEVEISVCDTGYGIPKSHLPFIFERFYRVERSRSRKLGGTGLGLSIVKLAVDKMGGKVEVETREGEGTCFRVYLPKRGV</sequence>
<dbReference type="SUPFAM" id="SSF47384">
    <property type="entry name" value="Homodimeric domain of signal transducing histidine kinase"/>
    <property type="match status" value="1"/>
</dbReference>
<dbReference type="PROSITE" id="PS50112">
    <property type="entry name" value="PAS"/>
    <property type="match status" value="1"/>
</dbReference>
<dbReference type="EMBL" id="CP002444">
    <property type="protein sequence ID" value="ADU97217.1"/>
    <property type="molecule type" value="Genomic_DNA"/>
</dbReference>
<dbReference type="GO" id="GO:0004721">
    <property type="term" value="F:phosphoprotein phosphatase activity"/>
    <property type="evidence" value="ECO:0007669"/>
    <property type="project" value="TreeGrafter"/>
</dbReference>
<keyword evidence="6" id="KW-0902">Two-component regulatory system</keyword>
<name>E8T385_THEA1</name>
<dbReference type="AlphaFoldDB" id="E8T385"/>
<keyword evidence="5 11" id="KW-0418">Kinase</keyword>
<evidence type="ECO:0000256" key="5">
    <source>
        <dbReference type="ARBA" id="ARBA00022777"/>
    </source>
</evidence>
<evidence type="ECO:0000313" key="12">
    <source>
        <dbReference type="Proteomes" id="UP000006362"/>
    </source>
</evidence>
<evidence type="ECO:0000256" key="2">
    <source>
        <dbReference type="ARBA" id="ARBA00012438"/>
    </source>
</evidence>
<evidence type="ECO:0000256" key="4">
    <source>
        <dbReference type="ARBA" id="ARBA00022679"/>
    </source>
</evidence>
<organism evidence="11 12">
    <name type="scientific">Thermovibrio ammonificans (strain DSM 15698 / JCM 12110 / HB-1)</name>
    <dbReference type="NCBI Taxonomy" id="648996"/>
    <lineage>
        <taxon>Bacteria</taxon>
        <taxon>Pseudomonadati</taxon>
        <taxon>Aquificota</taxon>
        <taxon>Aquificia</taxon>
        <taxon>Desulfurobacteriales</taxon>
        <taxon>Desulfurobacteriaceae</taxon>
        <taxon>Thermovibrio</taxon>
    </lineage>
</organism>
<gene>
    <name evidence="11" type="ordered locus">Theam_1253</name>
</gene>
<dbReference type="STRING" id="648996.Theam_1253"/>
<feature type="domain" description="Histidine kinase" evidence="9">
    <location>
        <begin position="167"/>
        <end position="383"/>
    </location>
</feature>
<dbReference type="InterPro" id="IPR004358">
    <property type="entry name" value="Sig_transdc_His_kin-like_C"/>
</dbReference>
<dbReference type="GO" id="GO:0000155">
    <property type="term" value="F:phosphorelay sensor kinase activity"/>
    <property type="evidence" value="ECO:0007669"/>
    <property type="project" value="InterPro"/>
</dbReference>
<keyword evidence="4" id="KW-0808">Transferase</keyword>
<keyword evidence="12" id="KW-1185">Reference proteome</keyword>
<dbReference type="CDD" id="cd00075">
    <property type="entry name" value="HATPase"/>
    <property type="match status" value="1"/>
</dbReference>
<keyword evidence="3" id="KW-0597">Phosphoprotein</keyword>
<dbReference type="RefSeq" id="WP_013538003.1">
    <property type="nucleotide sequence ID" value="NC_014926.1"/>
</dbReference>
<dbReference type="Gene3D" id="3.30.565.10">
    <property type="entry name" value="Histidine kinase-like ATPase, C-terminal domain"/>
    <property type="match status" value="1"/>
</dbReference>
<evidence type="ECO:0000256" key="1">
    <source>
        <dbReference type="ARBA" id="ARBA00000085"/>
    </source>
</evidence>
<dbReference type="InterPro" id="IPR050351">
    <property type="entry name" value="BphY/WalK/GraS-like"/>
</dbReference>
<dbReference type="InterPro" id="IPR003594">
    <property type="entry name" value="HATPase_dom"/>
</dbReference>
<keyword evidence="7 8" id="KW-0472">Membrane</keyword>
<dbReference type="KEGG" id="tam:Theam_1253"/>
<feature type="domain" description="PAS" evidence="10">
    <location>
        <begin position="53"/>
        <end position="94"/>
    </location>
</feature>
<dbReference type="HOGENOM" id="CLU_000445_89_2_0"/>
<dbReference type="InterPro" id="IPR035965">
    <property type="entry name" value="PAS-like_dom_sf"/>
</dbReference>
<dbReference type="eggNOG" id="COG5002">
    <property type="taxonomic scope" value="Bacteria"/>
</dbReference>
<dbReference type="InterPro" id="IPR000014">
    <property type="entry name" value="PAS"/>
</dbReference>
<reference evidence="11" key="1">
    <citation type="submission" date="2011-01" db="EMBL/GenBank/DDBJ databases">
        <title>Complete sequence of chromosome of Thermovibrio ammonificans HB-1.</title>
        <authorList>
            <consortium name="US DOE Joint Genome Institute"/>
            <person name="Lucas S."/>
            <person name="Copeland A."/>
            <person name="Lapidus A."/>
            <person name="Cheng J.-F."/>
            <person name="Goodwin L."/>
            <person name="Pitluck S."/>
            <person name="Davenport K."/>
            <person name="Detter J.C."/>
            <person name="Han C."/>
            <person name="Tapia R."/>
            <person name="Land M."/>
            <person name="Hauser L."/>
            <person name="Kyrpides N."/>
            <person name="Ivanova N."/>
            <person name="Ovchinnikova G."/>
            <person name="Vetriani C."/>
            <person name="Woyke T."/>
        </authorList>
    </citation>
    <scope>NUCLEOTIDE SEQUENCE [LARGE SCALE GENOMIC DNA]</scope>
    <source>
        <strain evidence="11">HB-1</strain>
    </source>
</reference>
<dbReference type="PANTHER" id="PTHR45453">
    <property type="entry name" value="PHOSPHATE REGULON SENSOR PROTEIN PHOR"/>
    <property type="match status" value="1"/>
</dbReference>
<accession>E8T385</accession>
<dbReference type="InterPro" id="IPR005467">
    <property type="entry name" value="His_kinase_dom"/>
</dbReference>
<evidence type="ECO:0000259" key="9">
    <source>
        <dbReference type="PROSITE" id="PS50109"/>
    </source>
</evidence>
<dbReference type="SUPFAM" id="SSF55874">
    <property type="entry name" value="ATPase domain of HSP90 chaperone/DNA topoisomerase II/histidine kinase"/>
    <property type="match status" value="1"/>
</dbReference>
<dbReference type="Gene3D" id="1.10.287.130">
    <property type="match status" value="1"/>
</dbReference>
<dbReference type="PANTHER" id="PTHR45453:SF1">
    <property type="entry name" value="PHOSPHATE REGULON SENSOR PROTEIN PHOR"/>
    <property type="match status" value="1"/>
</dbReference>